<protein>
    <submittedName>
        <fullName evidence="1">Uncharacterized protein</fullName>
    </submittedName>
</protein>
<accession>A0A6J5RHQ1</accession>
<proteinExistence type="predicted"/>
<organism evidence="1">
    <name type="scientific">uncultured Caudovirales phage</name>
    <dbReference type="NCBI Taxonomy" id="2100421"/>
    <lineage>
        <taxon>Viruses</taxon>
        <taxon>Duplodnaviria</taxon>
        <taxon>Heunggongvirae</taxon>
        <taxon>Uroviricota</taxon>
        <taxon>Caudoviricetes</taxon>
        <taxon>Peduoviridae</taxon>
        <taxon>Maltschvirus</taxon>
        <taxon>Maltschvirus maltsch</taxon>
    </lineage>
</organism>
<reference evidence="1" key="1">
    <citation type="submission" date="2020-05" db="EMBL/GenBank/DDBJ databases">
        <authorList>
            <person name="Chiriac C."/>
            <person name="Salcher M."/>
            <person name="Ghai R."/>
            <person name="Kavagutti S V."/>
        </authorList>
    </citation>
    <scope>NUCLEOTIDE SEQUENCE</scope>
</reference>
<dbReference type="EMBL" id="LR797252">
    <property type="protein sequence ID" value="CAB4196519.1"/>
    <property type="molecule type" value="Genomic_DNA"/>
</dbReference>
<evidence type="ECO:0000313" key="1">
    <source>
        <dbReference type="EMBL" id="CAB4196519.1"/>
    </source>
</evidence>
<gene>
    <name evidence="1" type="ORF">UFOVP1290_39</name>
</gene>
<sequence>MKKKEESLCGELTDYPNEQYKKFFDKFKEIETLDVSEWKPTHILSYFCKKYKETYNTDYKFKFNSPLPTKCFEVFQVKKLAMSLTSNPKLLRDYIDWIYVNKVVKAKRRLTSISFMTNDGVVNEYKMNVLLAGKHNLSVDRSTPLPEKYKSIFVASGTTINTYGDLAFISQMDPMSPELFDAIQKIEQLGFDKDILNRIV</sequence>
<name>A0A6J5RHQ1_9CAUD</name>